<accession>A0A4Z2GEG3</accession>
<organism evidence="1 2">
    <name type="scientific">Liparis tanakae</name>
    <name type="common">Tanaka's snailfish</name>
    <dbReference type="NCBI Taxonomy" id="230148"/>
    <lineage>
        <taxon>Eukaryota</taxon>
        <taxon>Metazoa</taxon>
        <taxon>Chordata</taxon>
        <taxon>Craniata</taxon>
        <taxon>Vertebrata</taxon>
        <taxon>Euteleostomi</taxon>
        <taxon>Actinopterygii</taxon>
        <taxon>Neopterygii</taxon>
        <taxon>Teleostei</taxon>
        <taxon>Neoteleostei</taxon>
        <taxon>Acanthomorphata</taxon>
        <taxon>Eupercaria</taxon>
        <taxon>Perciformes</taxon>
        <taxon>Cottioidei</taxon>
        <taxon>Cottales</taxon>
        <taxon>Liparidae</taxon>
        <taxon>Liparis</taxon>
    </lineage>
</organism>
<dbReference type="EMBL" id="SRLO01000587">
    <property type="protein sequence ID" value="TNN51283.1"/>
    <property type="molecule type" value="Genomic_DNA"/>
</dbReference>
<protein>
    <submittedName>
        <fullName evidence="1">Uncharacterized protein</fullName>
    </submittedName>
</protein>
<keyword evidence="2" id="KW-1185">Reference proteome</keyword>
<name>A0A4Z2GEG3_9TELE</name>
<dbReference type="Proteomes" id="UP000314294">
    <property type="component" value="Unassembled WGS sequence"/>
</dbReference>
<proteinExistence type="predicted"/>
<gene>
    <name evidence="1" type="ORF">EYF80_038501</name>
</gene>
<dbReference type="AlphaFoldDB" id="A0A4Z2GEG3"/>
<sequence length="71" mass="7914">MEKDCQYLAEGDHDADVVQQKTIPDGFSIYSTRAASFSLLKQKVSTCSSSHLSAMKLFINGPVKQKEHRPN</sequence>
<comment type="caution">
    <text evidence="1">The sequence shown here is derived from an EMBL/GenBank/DDBJ whole genome shotgun (WGS) entry which is preliminary data.</text>
</comment>
<reference evidence="1 2" key="1">
    <citation type="submission" date="2019-03" db="EMBL/GenBank/DDBJ databases">
        <title>First draft genome of Liparis tanakae, snailfish: a comprehensive survey of snailfish specific genes.</title>
        <authorList>
            <person name="Kim W."/>
            <person name="Song I."/>
            <person name="Jeong J.-H."/>
            <person name="Kim D."/>
            <person name="Kim S."/>
            <person name="Ryu S."/>
            <person name="Song J.Y."/>
            <person name="Lee S.K."/>
        </authorList>
    </citation>
    <scope>NUCLEOTIDE SEQUENCE [LARGE SCALE GENOMIC DNA]</scope>
    <source>
        <tissue evidence="1">Muscle</tissue>
    </source>
</reference>
<evidence type="ECO:0000313" key="1">
    <source>
        <dbReference type="EMBL" id="TNN51283.1"/>
    </source>
</evidence>
<evidence type="ECO:0000313" key="2">
    <source>
        <dbReference type="Proteomes" id="UP000314294"/>
    </source>
</evidence>